<dbReference type="eggNOG" id="COG0583">
    <property type="taxonomic scope" value="Bacteria"/>
</dbReference>
<comment type="similarity">
    <text evidence="1">Belongs to the LysR transcriptional regulatory family.</text>
</comment>
<dbReference type="GO" id="GO:0005829">
    <property type="term" value="C:cytosol"/>
    <property type="evidence" value="ECO:0007669"/>
    <property type="project" value="TreeGrafter"/>
</dbReference>
<dbReference type="InterPro" id="IPR000847">
    <property type="entry name" value="LysR_HTH_N"/>
</dbReference>
<dbReference type="Proteomes" id="UP000010105">
    <property type="component" value="Chromosome 2"/>
</dbReference>
<accession>K0DT96</accession>
<evidence type="ECO:0000313" key="7">
    <source>
        <dbReference type="Proteomes" id="UP000010105"/>
    </source>
</evidence>
<evidence type="ECO:0000256" key="1">
    <source>
        <dbReference type="ARBA" id="ARBA00009437"/>
    </source>
</evidence>
<dbReference type="InterPro" id="IPR036388">
    <property type="entry name" value="WH-like_DNA-bd_sf"/>
</dbReference>
<dbReference type="GO" id="GO:0003700">
    <property type="term" value="F:DNA-binding transcription factor activity"/>
    <property type="evidence" value="ECO:0007669"/>
    <property type="project" value="InterPro"/>
</dbReference>
<gene>
    <name evidence="6" type="ORF">BUPH_05657</name>
</gene>
<sequence length="335" mass="36872">MYSQSNKVHLRSTQTSACDASLSAASLIDAMRKLLEPSLYYFSVVAQTGSLTSATEKLGLTVSALSRHIAKLEGDIGVPLFERHARGMVLSHAGRLLFRHAQRTLTDAQAVFDEIQGDERRRARTLTIACTEGFAFDFLPVSLGAFCDKHHNVTIKLEVVPSERASQMLLSGEASMSLAFTFKPEPGVVVQFTQRAPVMALMHDDHPLAGRTKVALKDLAAYPVLLQDKGTTNRQLFDIACSVEGIEIEPMMTSRYVAALYRFAQVVPNAIMPSGYVSVAKRLAVDHLTAIAFDNPLLAQRRLQVITLAGRQLDDLAQACLEWIIEDLKRTSERA</sequence>
<dbReference type="PANTHER" id="PTHR30419">
    <property type="entry name" value="HTH-TYPE TRANSCRIPTIONAL REGULATOR YBHD"/>
    <property type="match status" value="1"/>
</dbReference>
<name>K0DT96_9BURK</name>
<proteinExistence type="inferred from homology"/>
<dbReference type="InterPro" id="IPR005119">
    <property type="entry name" value="LysR_subst-bd"/>
</dbReference>
<dbReference type="PATRIC" id="fig|1229205.11.peg.6017"/>
<evidence type="ECO:0000256" key="4">
    <source>
        <dbReference type="ARBA" id="ARBA00023163"/>
    </source>
</evidence>
<dbReference type="InterPro" id="IPR036390">
    <property type="entry name" value="WH_DNA-bd_sf"/>
</dbReference>
<reference evidence="6 7" key="1">
    <citation type="journal article" date="2012" name="J. Bacteriol.">
        <title>Complete Genome Sequence of Burkholderia phenoliruptrix BR3459a (CLA1), a Heat-Tolerant, Nitrogen-Fixing Symbiont of Mimosa flocculosa.</title>
        <authorList>
            <person name="de Oliveira Cunha C."/>
            <person name="Goda Zuleta L.F."/>
            <person name="Paula de Almeida L.G."/>
            <person name="Prioli Ciapina L."/>
            <person name="Lustrino Borges W."/>
            <person name="Pitard R.M."/>
            <person name="Baldani J.I."/>
            <person name="Straliotto R."/>
            <person name="de Faria S.M."/>
            <person name="Hungria M."/>
            <person name="Sousa Cavada B."/>
            <person name="Mercante F.M."/>
            <person name="Ribeiro de Vasconcelos A.T."/>
        </authorList>
    </citation>
    <scope>NUCLEOTIDE SEQUENCE [LARGE SCALE GENOMIC DNA]</scope>
    <source>
        <strain evidence="6 7">BR3459a</strain>
    </source>
</reference>
<evidence type="ECO:0000313" key="6">
    <source>
        <dbReference type="EMBL" id="AFT89431.1"/>
    </source>
</evidence>
<dbReference type="PROSITE" id="PS50931">
    <property type="entry name" value="HTH_LYSR"/>
    <property type="match status" value="1"/>
</dbReference>
<feature type="domain" description="HTH lysR-type" evidence="5">
    <location>
        <begin position="34"/>
        <end position="91"/>
    </location>
</feature>
<keyword evidence="2" id="KW-0805">Transcription regulation</keyword>
<dbReference type="Gene3D" id="3.40.190.290">
    <property type="match status" value="1"/>
</dbReference>
<organism evidence="6 7">
    <name type="scientific">Paraburkholderia phenoliruptrix BR3459a</name>
    <dbReference type="NCBI Taxonomy" id="1229205"/>
    <lineage>
        <taxon>Bacteria</taxon>
        <taxon>Pseudomonadati</taxon>
        <taxon>Pseudomonadota</taxon>
        <taxon>Betaproteobacteria</taxon>
        <taxon>Burkholderiales</taxon>
        <taxon>Burkholderiaceae</taxon>
        <taxon>Paraburkholderia</taxon>
    </lineage>
</organism>
<dbReference type="Pfam" id="PF03466">
    <property type="entry name" value="LysR_substrate"/>
    <property type="match status" value="1"/>
</dbReference>
<dbReference type="SUPFAM" id="SSF46785">
    <property type="entry name" value="Winged helix' DNA-binding domain"/>
    <property type="match status" value="1"/>
</dbReference>
<keyword evidence="3" id="KW-0238">DNA-binding</keyword>
<dbReference type="GO" id="GO:0003677">
    <property type="term" value="F:DNA binding"/>
    <property type="evidence" value="ECO:0007669"/>
    <property type="project" value="UniProtKB-KW"/>
</dbReference>
<evidence type="ECO:0000259" key="5">
    <source>
        <dbReference type="PROSITE" id="PS50931"/>
    </source>
</evidence>
<dbReference type="Gene3D" id="1.10.10.10">
    <property type="entry name" value="Winged helix-like DNA-binding domain superfamily/Winged helix DNA-binding domain"/>
    <property type="match status" value="1"/>
</dbReference>
<evidence type="ECO:0000256" key="2">
    <source>
        <dbReference type="ARBA" id="ARBA00023015"/>
    </source>
</evidence>
<dbReference type="SUPFAM" id="SSF53850">
    <property type="entry name" value="Periplasmic binding protein-like II"/>
    <property type="match status" value="1"/>
</dbReference>
<dbReference type="Pfam" id="PF00126">
    <property type="entry name" value="HTH_1"/>
    <property type="match status" value="1"/>
</dbReference>
<evidence type="ECO:0000256" key="3">
    <source>
        <dbReference type="ARBA" id="ARBA00023125"/>
    </source>
</evidence>
<dbReference type="KEGG" id="bpx:BUPH_05657"/>
<dbReference type="PANTHER" id="PTHR30419:SF8">
    <property type="entry name" value="NITROGEN ASSIMILATION TRANSCRIPTIONAL ACTIVATOR-RELATED"/>
    <property type="match status" value="1"/>
</dbReference>
<dbReference type="InterPro" id="IPR050950">
    <property type="entry name" value="HTH-type_LysR_regulators"/>
</dbReference>
<dbReference type="EMBL" id="CP003864">
    <property type="protein sequence ID" value="AFT89431.1"/>
    <property type="molecule type" value="Genomic_DNA"/>
</dbReference>
<dbReference type="AlphaFoldDB" id="K0DT96"/>
<dbReference type="STRING" id="1229205.BUPH_05657"/>
<keyword evidence="4" id="KW-0804">Transcription</keyword>
<protein>
    <submittedName>
        <fullName evidence="6">LysR family transcriptional regulator</fullName>
    </submittedName>
</protein>
<dbReference type="FunFam" id="1.10.10.10:FF:000001">
    <property type="entry name" value="LysR family transcriptional regulator"/>
    <property type="match status" value="1"/>
</dbReference>
<dbReference type="HOGENOM" id="CLU_039613_6_0_4"/>